<name>A0A9X7W1X9_9BACL</name>
<proteinExistence type="predicted"/>
<evidence type="ECO:0000313" key="1">
    <source>
        <dbReference type="EMBL" id="QSO48835.1"/>
    </source>
</evidence>
<keyword evidence="2" id="KW-1185">Reference proteome</keyword>
<sequence>MWEVFVNYNAKINVAMIDSFNGHIDLAKTNLHPRWMWMYIPVYLFGIWDGYRTSVDLNNVYLSAERENAPFNTYTIGTARIFLTT</sequence>
<evidence type="ECO:0000313" key="2">
    <source>
        <dbReference type="Proteomes" id="UP000663505"/>
    </source>
</evidence>
<organism evidence="1 2">
    <name type="scientific">Alicyclobacillus mengziensis</name>
    <dbReference type="NCBI Taxonomy" id="2931921"/>
    <lineage>
        <taxon>Bacteria</taxon>
        <taxon>Bacillati</taxon>
        <taxon>Bacillota</taxon>
        <taxon>Bacilli</taxon>
        <taxon>Bacillales</taxon>
        <taxon>Alicyclobacillaceae</taxon>
        <taxon>Alicyclobacillus</taxon>
    </lineage>
</organism>
<gene>
    <name evidence="1" type="ORF">JZ786_07745</name>
</gene>
<dbReference type="RefSeq" id="WP_206658148.1">
    <property type="nucleotide sequence ID" value="NZ_CP071182.1"/>
</dbReference>
<protein>
    <submittedName>
        <fullName evidence="1">Uncharacterized protein</fullName>
    </submittedName>
</protein>
<dbReference type="EMBL" id="CP071182">
    <property type="protein sequence ID" value="QSO48835.1"/>
    <property type="molecule type" value="Genomic_DNA"/>
</dbReference>
<accession>A0A9X7W1X9</accession>
<dbReference type="KEGG" id="afx:JZ786_07745"/>
<dbReference type="AlphaFoldDB" id="A0A9X7W1X9"/>
<dbReference type="Proteomes" id="UP000663505">
    <property type="component" value="Chromosome"/>
</dbReference>
<reference evidence="1 2" key="1">
    <citation type="submission" date="2021-02" db="EMBL/GenBank/DDBJ databases">
        <title>Alicyclobacillus curvatus sp. nov. and Alicyclobacillus mengziensis sp. nov., two acidophilic bacteria isolated from acid mine drainage.</title>
        <authorList>
            <person name="Huang Y."/>
        </authorList>
    </citation>
    <scope>NUCLEOTIDE SEQUENCE [LARGE SCALE GENOMIC DNA]</scope>
    <source>
        <strain evidence="1 2">S30H14</strain>
    </source>
</reference>